<organism evidence="1 2">
    <name type="scientific">Marinobacter pelagius</name>
    <dbReference type="NCBI Taxonomy" id="379482"/>
    <lineage>
        <taxon>Bacteria</taxon>
        <taxon>Pseudomonadati</taxon>
        <taxon>Pseudomonadota</taxon>
        <taxon>Gammaproteobacteria</taxon>
        <taxon>Pseudomonadales</taxon>
        <taxon>Marinobacteraceae</taxon>
        <taxon>Marinobacter</taxon>
    </lineage>
</organism>
<keyword evidence="2" id="KW-1185">Reference proteome</keyword>
<evidence type="ECO:0000313" key="1">
    <source>
        <dbReference type="EMBL" id="SFM71655.1"/>
    </source>
</evidence>
<evidence type="ECO:0000313" key="2">
    <source>
        <dbReference type="Proteomes" id="UP000199339"/>
    </source>
</evidence>
<dbReference type="AlphaFoldDB" id="A0A1I4T4U8"/>
<dbReference type="EMBL" id="FOUR01000002">
    <property type="protein sequence ID" value="SFM71655.1"/>
    <property type="molecule type" value="Genomic_DNA"/>
</dbReference>
<proteinExistence type="predicted"/>
<accession>A0A1I4T4U8</accession>
<reference evidence="2" key="1">
    <citation type="submission" date="2016-10" db="EMBL/GenBank/DDBJ databases">
        <authorList>
            <person name="Varghese N."/>
            <person name="Submissions S."/>
        </authorList>
    </citation>
    <scope>NUCLEOTIDE SEQUENCE [LARGE SCALE GENOMIC DNA]</scope>
    <source>
        <strain evidence="2">CGMCC 1.6775</strain>
    </source>
</reference>
<gene>
    <name evidence="1" type="ORF">SAMN04487961_0999</name>
</gene>
<dbReference type="RefSeq" id="WP_091999655.1">
    <property type="nucleotide sequence ID" value="NZ_FOUR01000002.1"/>
</dbReference>
<sequence>MSVASPIVRPLFRPLFRSVFRGSAFDPLSLFANGEQGAFYLPEPQYLYQDSAETIPVTADGDPVGLMLDKSQGLRLGTEQVANGGFDADTDWTKESVWTIAGGVAQADGSTAGNIYQPGILTIGKRYKIKFGVTFGGTEGEALTLRFNPDGANVWAREYTEGDGTVELNIEATGVDFVIRAGWLGTGSFFSGTIDNVSVKELAGNHAAQSASASKRLYRTDGTLNWLEDDLFDDAITANLPDLGTNATLAYADGSGVTILTGQTISGDTNLPTVAETYSVIYLDRPLTADETAAVTKYLNKLRGA</sequence>
<dbReference type="OrthoDB" id="6389037at2"/>
<dbReference type="Proteomes" id="UP000199339">
    <property type="component" value="Unassembled WGS sequence"/>
</dbReference>
<name>A0A1I4T4U8_9GAMM</name>
<protein>
    <submittedName>
        <fullName evidence="1">Uncharacterized protein</fullName>
    </submittedName>
</protein>